<keyword evidence="2" id="KW-1185">Reference proteome</keyword>
<dbReference type="Proteomes" id="UP001178507">
    <property type="component" value="Unassembled WGS sequence"/>
</dbReference>
<evidence type="ECO:0008006" key="3">
    <source>
        <dbReference type="Google" id="ProtNLM"/>
    </source>
</evidence>
<feature type="non-terminal residue" evidence="1">
    <location>
        <position position="728"/>
    </location>
</feature>
<gene>
    <name evidence="1" type="ORF">EVOR1521_LOCUS18960</name>
</gene>
<dbReference type="PANTHER" id="PTHR21228:SF40">
    <property type="entry name" value="LD45607P"/>
    <property type="match status" value="1"/>
</dbReference>
<name>A0AA36IUL4_9DINO</name>
<dbReference type="GO" id="GO:0003723">
    <property type="term" value="F:RNA binding"/>
    <property type="evidence" value="ECO:0007669"/>
    <property type="project" value="TreeGrafter"/>
</dbReference>
<dbReference type="GO" id="GO:0035770">
    <property type="term" value="C:ribonucleoprotein granule"/>
    <property type="evidence" value="ECO:0007669"/>
    <property type="project" value="TreeGrafter"/>
</dbReference>
<comment type="caution">
    <text evidence="1">The sequence shown here is derived from an EMBL/GenBank/DDBJ whole genome shotgun (WGS) entry which is preliminary data.</text>
</comment>
<evidence type="ECO:0000313" key="1">
    <source>
        <dbReference type="EMBL" id="CAJ1394263.1"/>
    </source>
</evidence>
<evidence type="ECO:0000313" key="2">
    <source>
        <dbReference type="Proteomes" id="UP001178507"/>
    </source>
</evidence>
<sequence>SQSVAVERGSVKPGTPWRECSMLQLLRLGQADGVSIFRSAAASRSACVLKSLHRRLSSQGSFQQGNPREEEIRRLRTTKDVLAYFLAQRDKLIPADVCCILEALWSRSQEHEDIKAAKKQLFNDADFMAIMKDVLFKLDRYSAPELPRLLGALFDMRWNDRQLFKIVEPMVIQHLPSMDCGSLPLVAHSFVGIRCGSRLLFNELVHRCFQSEHFTPEGVASLTAAFAKAPHKPKTFLIGFAPVVSQHLPSFTADQLQRVLLAYSEWPAEIPAEFMEQLAHFLVQDNAQMIRTGLPAQQLVTILRFLALWSARAKAAREDPGARRAFEPIYILCAKTLVAACDELTTEESSQAMWAYCKMKLVPKVLFQRLYSNILPSFQQLSLPSLAPCLLNTARAASGQMQFWDDAHPTEAITTRDLPRDYTLFEDRRLLLAAETHIVRCMGDIAPRDLTAVVQAYSLAHVGSPGLFSVLQRAAMEQCRQLPAEQLSSQLSSFAMLRLGPSFAREAQIDILDRLAQLPVTAVCDILWAFCVLRHRDPHFFKALLGILSPGSVANRRCAWLCPALLEIRTHFPDMDPEGLDRYMGYVQPDFRHVQLRQAAPESARKSLRSCLEQAGLQCTELVEVDGYIVDVLVESGDLEKPVAIQYHSAPRTLHLSTGEPLGGTMMKQRYLRARGFCVVNILDKSWEELDERAEDLLQQVRQAQKQPTGRSFVGPAAKGRKCFGFFF</sequence>
<dbReference type="EMBL" id="CAUJNA010002780">
    <property type="protein sequence ID" value="CAJ1394263.1"/>
    <property type="molecule type" value="Genomic_DNA"/>
</dbReference>
<dbReference type="PANTHER" id="PTHR21228">
    <property type="entry name" value="FAST LEU-RICH DOMAIN-CONTAINING"/>
    <property type="match status" value="1"/>
</dbReference>
<dbReference type="InterPro" id="IPR050870">
    <property type="entry name" value="FAST_kinase"/>
</dbReference>
<accession>A0AA36IUL4</accession>
<dbReference type="GO" id="GO:0005759">
    <property type="term" value="C:mitochondrial matrix"/>
    <property type="evidence" value="ECO:0007669"/>
    <property type="project" value="TreeGrafter"/>
</dbReference>
<organism evidence="1 2">
    <name type="scientific">Effrenium voratum</name>
    <dbReference type="NCBI Taxonomy" id="2562239"/>
    <lineage>
        <taxon>Eukaryota</taxon>
        <taxon>Sar</taxon>
        <taxon>Alveolata</taxon>
        <taxon>Dinophyceae</taxon>
        <taxon>Suessiales</taxon>
        <taxon>Symbiodiniaceae</taxon>
        <taxon>Effrenium</taxon>
    </lineage>
</organism>
<protein>
    <recommendedName>
        <fullName evidence="3">RAP domain-containing protein</fullName>
    </recommendedName>
</protein>
<reference evidence="1" key="1">
    <citation type="submission" date="2023-08" db="EMBL/GenBank/DDBJ databases">
        <authorList>
            <person name="Chen Y."/>
            <person name="Shah S."/>
            <person name="Dougan E. K."/>
            <person name="Thang M."/>
            <person name="Chan C."/>
        </authorList>
    </citation>
    <scope>NUCLEOTIDE SEQUENCE</scope>
</reference>
<dbReference type="AlphaFoldDB" id="A0AA36IUL4"/>
<dbReference type="GO" id="GO:0000963">
    <property type="term" value="P:mitochondrial RNA processing"/>
    <property type="evidence" value="ECO:0007669"/>
    <property type="project" value="TreeGrafter"/>
</dbReference>
<dbReference type="GO" id="GO:0044528">
    <property type="term" value="P:regulation of mitochondrial mRNA stability"/>
    <property type="evidence" value="ECO:0007669"/>
    <property type="project" value="TreeGrafter"/>
</dbReference>
<proteinExistence type="predicted"/>